<proteinExistence type="predicted"/>
<dbReference type="SUPFAM" id="SSF51197">
    <property type="entry name" value="Clavaminate synthase-like"/>
    <property type="match status" value="1"/>
</dbReference>
<gene>
    <name evidence="5" type="ORF">HBF32_01875</name>
</gene>
<evidence type="ECO:0000259" key="4">
    <source>
        <dbReference type="PROSITE" id="PS51184"/>
    </source>
</evidence>
<dbReference type="GO" id="GO:0046872">
    <property type="term" value="F:metal ion binding"/>
    <property type="evidence" value="ECO:0007669"/>
    <property type="project" value="UniProtKB-KW"/>
</dbReference>
<dbReference type="PROSITE" id="PS51184">
    <property type="entry name" value="JMJC"/>
    <property type="match status" value="1"/>
</dbReference>
<evidence type="ECO:0000256" key="3">
    <source>
        <dbReference type="ARBA" id="ARBA00023004"/>
    </source>
</evidence>
<sequence>MDLGISSENFTRDYYGKSPFLFRGSLKSHTNDWKLFDGLIFASEMEIDSIGLFLHGSVPQSAYVESFHDVGRLRRRLIVPAVEDLLRRGASLVINHADSKSRPIDAISKFLGNFVGERTAANAYVAFGGEGAFGKHWDTHDVFAVQLIGRKRWLVYSPTFPMPLAVQNSRNRKHECPLDPVMDVVLAAGDVLYLPRGWWHHAIPIEGEESAHVAVGIHPAHMIDYVIWCCINVMPNEPIFRESLEGARIRSELAERLGQSAFEVLSSSENIVNFEKWFKSIHRNRDECNLGCIRNEAGIMNENSAIVLNTVFDPVWVEGETTINGVRLRADAISSEFINRLTRGDAGNMGAILSNLSSGDRAKASELLRDLLRERVCYFRERDL</sequence>
<dbReference type="Proteomes" id="UP000518878">
    <property type="component" value="Unassembled WGS sequence"/>
</dbReference>
<feature type="domain" description="JmjC" evidence="4">
    <location>
        <begin position="96"/>
        <end position="234"/>
    </location>
</feature>
<evidence type="ECO:0000313" key="6">
    <source>
        <dbReference type="Proteomes" id="UP000518878"/>
    </source>
</evidence>
<dbReference type="Pfam" id="PF08007">
    <property type="entry name" value="JmjC_2"/>
    <property type="match status" value="1"/>
</dbReference>
<dbReference type="RefSeq" id="WP_166697938.1">
    <property type="nucleotide sequence ID" value="NZ_JAAQTL010000001.1"/>
</dbReference>
<evidence type="ECO:0000256" key="1">
    <source>
        <dbReference type="ARBA" id="ARBA00001954"/>
    </source>
</evidence>
<dbReference type="PANTHER" id="PTHR13096">
    <property type="entry name" value="MINA53 MYC INDUCED NUCLEAR ANTIGEN"/>
    <property type="match status" value="1"/>
</dbReference>
<accession>A0A7X5QRU0</accession>
<name>A0A7X5QRU0_9GAMM</name>
<dbReference type="PANTHER" id="PTHR13096:SF8">
    <property type="entry name" value="RIBOSOMAL OXYGENASE 1"/>
    <property type="match status" value="1"/>
</dbReference>
<organism evidence="5 6">
    <name type="scientific">Luteibacter yeojuensis</name>
    <dbReference type="NCBI Taxonomy" id="345309"/>
    <lineage>
        <taxon>Bacteria</taxon>
        <taxon>Pseudomonadati</taxon>
        <taxon>Pseudomonadota</taxon>
        <taxon>Gammaproteobacteria</taxon>
        <taxon>Lysobacterales</taxon>
        <taxon>Rhodanobacteraceae</taxon>
        <taxon>Luteibacter</taxon>
    </lineage>
</organism>
<comment type="cofactor">
    <cofactor evidence="1">
        <name>Fe(2+)</name>
        <dbReference type="ChEBI" id="CHEBI:29033"/>
    </cofactor>
</comment>
<keyword evidence="2" id="KW-0479">Metal-binding</keyword>
<evidence type="ECO:0000313" key="5">
    <source>
        <dbReference type="EMBL" id="NID14215.1"/>
    </source>
</evidence>
<reference evidence="5 6" key="1">
    <citation type="journal article" date="2006" name="Int. J. Syst. Evol. Microbiol.">
        <title>Dyella yeojuensis sp. nov., isolated from greenhouse soil in Korea.</title>
        <authorList>
            <person name="Kim B.Y."/>
            <person name="Weon H.Y."/>
            <person name="Lee K.H."/>
            <person name="Seok S.J."/>
            <person name="Kwon S.W."/>
            <person name="Go S.J."/>
            <person name="Stackebrandt E."/>
        </authorList>
    </citation>
    <scope>NUCLEOTIDE SEQUENCE [LARGE SCALE GENOMIC DNA]</scope>
    <source>
        <strain evidence="5 6">DSM 17673</strain>
    </source>
</reference>
<dbReference type="SMART" id="SM00558">
    <property type="entry name" value="JmjC"/>
    <property type="match status" value="1"/>
</dbReference>
<dbReference type="EMBL" id="JAAQTL010000001">
    <property type="protein sequence ID" value="NID14215.1"/>
    <property type="molecule type" value="Genomic_DNA"/>
</dbReference>
<protein>
    <recommendedName>
        <fullName evidence="4">JmjC domain-containing protein</fullName>
    </recommendedName>
</protein>
<dbReference type="AlphaFoldDB" id="A0A7X5QRU0"/>
<comment type="caution">
    <text evidence="5">The sequence shown here is derived from an EMBL/GenBank/DDBJ whole genome shotgun (WGS) entry which is preliminary data.</text>
</comment>
<keyword evidence="6" id="KW-1185">Reference proteome</keyword>
<dbReference type="InterPro" id="IPR003347">
    <property type="entry name" value="JmjC_dom"/>
</dbReference>
<dbReference type="Gene3D" id="2.60.120.650">
    <property type="entry name" value="Cupin"/>
    <property type="match status" value="1"/>
</dbReference>
<evidence type="ECO:0000256" key="2">
    <source>
        <dbReference type="ARBA" id="ARBA00022723"/>
    </source>
</evidence>
<dbReference type="InterPro" id="IPR039994">
    <property type="entry name" value="NO66-like"/>
</dbReference>
<keyword evidence="3" id="KW-0408">Iron</keyword>